<evidence type="ECO:0000256" key="15">
    <source>
        <dbReference type="ARBA" id="ARBA00056200"/>
    </source>
</evidence>
<keyword evidence="10 21" id="KW-1133">Transmembrane helix</keyword>
<evidence type="ECO:0000256" key="10">
    <source>
        <dbReference type="ARBA" id="ARBA00022989"/>
    </source>
</evidence>
<dbReference type="GO" id="GO:0009055">
    <property type="term" value="F:electron transfer activity"/>
    <property type="evidence" value="ECO:0007669"/>
    <property type="project" value="TreeGrafter"/>
</dbReference>
<dbReference type="RefSeq" id="WP_236118833.1">
    <property type="nucleotide sequence ID" value="NZ_JAKGSI010000003.1"/>
</dbReference>
<dbReference type="InterPro" id="IPR051936">
    <property type="entry name" value="Heme-iron_electron_transfer"/>
</dbReference>
<dbReference type="PANTHER" id="PTHR30598:SF3">
    <property type="entry name" value="RESPIRATORY NITRATE REDUCTASE 1 GAMMA CHAIN"/>
    <property type="match status" value="1"/>
</dbReference>
<keyword evidence="6 20" id="KW-0349">Heme</keyword>
<organism evidence="23 24">
    <name type="scientific">Corynebacterium uropygiale</name>
    <dbReference type="NCBI Taxonomy" id="1775911"/>
    <lineage>
        <taxon>Bacteria</taxon>
        <taxon>Bacillati</taxon>
        <taxon>Actinomycetota</taxon>
        <taxon>Actinomycetes</taxon>
        <taxon>Mycobacteriales</taxon>
        <taxon>Corynebacteriaceae</taxon>
        <taxon>Corynebacterium</taxon>
    </lineage>
</organism>
<feature type="transmembrane region" description="Helical" evidence="21">
    <location>
        <begin position="131"/>
        <end position="151"/>
    </location>
</feature>
<evidence type="ECO:0000256" key="13">
    <source>
        <dbReference type="ARBA" id="ARBA00023063"/>
    </source>
</evidence>
<dbReference type="Gene3D" id="1.20.950.20">
    <property type="entry name" value="Transmembrane di-heme cytochromes, Chain C"/>
    <property type="match status" value="1"/>
</dbReference>
<evidence type="ECO:0000256" key="11">
    <source>
        <dbReference type="ARBA" id="ARBA00023002"/>
    </source>
</evidence>
<protein>
    <recommendedName>
        <fullName evidence="19">Nitrate reductase-like protein NarX</fullName>
    </recommendedName>
</protein>
<comment type="similarity">
    <text evidence="17">In the C-terminal section; belongs to the nitrate reductase gamma subunit family.</text>
</comment>
<evidence type="ECO:0000313" key="24">
    <source>
        <dbReference type="Proteomes" id="UP001139336"/>
    </source>
</evidence>
<comment type="similarity">
    <text evidence="18">In the N-terminal section; belongs to the nitrate reductase alpha subunit family.</text>
</comment>
<comment type="cofactor">
    <cofactor evidence="2">
        <name>heme b</name>
        <dbReference type="ChEBI" id="CHEBI:60344"/>
    </cofactor>
</comment>
<reference evidence="23" key="1">
    <citation type="submission" date="2022-01" db="EMBL/GenBank/DDBJ databases">
        <title>Corynebacterium sp. nov isolated from isolated from the feces of the greater white-fronted geese (Anser albifrons) at Poyang Lake, PR China.</title>
        <authorList>
            <person name="Liu Q."/>
        </authorList>
    </citation>
    <scope>NUCLEOTIDE SEQUENCE</scope>
    <source>
        <strain evidence="23">JCM 32435</strain>
    </source>
</reference>
<evidence type="ECO:0000256" key="8">
    <source>
        <dbReference type="ARBA" id="ARBA00022723"/>
    </source>
</evidence>
<dbReference type="SUPFAM" id="SSF103501">
    <property type="entry name" value="Respiratory nitrate reductase 1 gamma chain"/>
    <property type="match status" value="1"/>
</dbReference>
<dbReference type="GO" id="GO:0019645">
    <property type="term" value="P:anaerobic electron transport chain"/>
    <property type="evidence" value="ECO:0007669"/>
    <property type="project" value="TreeGrafter"/>
</dbReference>
<evidence type="ECO:0000313" key="23">
    <source>
        <dbReference type="EMBL" id="MCF4006941.1"/>
    </source>
</evidence>
<dbReference type="EMBL" id="JAKGSI010000003">
    <property type="protein sequence ID" value="MCF4006941.1"/>
    <property type="molecule type" value="Genomic_DNA"/>
</dbReference>
<comment type="caution">
    <text evidence="23">The sequence shown here is derived from an EMBL/GenBank/DDBJ whole genome shotgun (WGS) entry which is preliminary data.</text>
</comment>
<dbReference type="GO" id="GO:0008940">
    <property type="term" value="F:nitrate reductase activity"/>
    <property type="evidence" value="ECO:0007669"/>
    <property type="project" value="InterPro"/>
</dbReference>
<evidence type="ECO:0000259" key="22">
    <source>
        <dbReference type="Pfam" id="PF02665"/>
    </source>
</evidence>
<dbReference type="InterPro" id="IPR023234">
    <property type="entry name" value="NarG-like_domain"/>
</dbReference>
<keyword evidence="14 21" id="KW-0472">Membrane</keyword>
<feature type="transmembrane region" description="Helical" evidence="21">
    <location>
        <begin position="47"/>
        <end position="67"/>
    </location>
</feature>
<evidence type="ECO:0000256" key="1">
    <source>
        <dbReference type="ARBA" id="ARBA00001942"/>
    </source>
</evidence>
<evidence type="ECO:0000256" key="19">
    <source>
        <dbReference type="ARBA" id="ARBA00071287"/>
    </source>
</evidence>
<feature type="transmembrane region" description="Helical" evidence="21">
    <location>
        <begin position="6"/>
        <end position="26"/>
    </location>
</feature>
<dbReference type="PANTHER" id="PTHR30598">
    <property type="entry name" value="NITRATE REDUCTASE PRIVATE CHAPERONE, REDOX ENZYME MATURATION PROTEIN REMP FAMILY"/>
    <property type="match status" value="1"/>
</dbReference>
<evidence type="ECO:0000256" key="16">
    <source>
        <dbReference type="ARBA" id="ARBA00061095"/>
    </source>
</evidence>
<feature type="binding site" description="axial binding residue" evidence="20">
    <location>
        <position position="66"/>
    </location>
    <ligand>
        <name>heme b</name>
        <dbReference type="ChEBI" id="CHEBI:60344"/>
        <label>2</label>
    </ligand>
    <ligandPart>
        <name>Fe</name>
        <dbReference type="ChEBI" id="CHEBI:18248"/>
    </ligandPart>
</feature>
<evidence type="ECO:0000256" key="2">
    <source>
        <dbReference type="ARBA" id="ARBA00001970"/>
    </source>
</evidence>
<dbReference type="InterPro" id="IPR003816">
    <property type="entry name" value="Nitrate_red_gam"/>
</dbReference>
<dbReference type="Proteomes" id="UP001139336">
    <property type="component" value="Unassembled WGS sequence"/>
</dbReference>
<keyword evidence="13" id="KW-0534">Nitrate assimilation</keyword>
<dbReference type="FunFam" id="1.20.950.20:FF:000001">
    <property type="entry name" value="Respiratory nitrate reductase subunit gamma"/>
    <property type="match status" value="1"/>
</dbReference>
<comment type="subcellular location">
    <subcellularLocation>
        <location evidence="3">Cell membrane</location>
        <topology evidence="3">Multi-pass membrane protein</topology>
    </subcellularLocation>
</comment>
<evidence type="ECO:0000256" key="14">
    <source>
        <dbReference type="ARBA" id="ARBA00023136"/>
    </source>
</evidence>
<keyword evidence="9" id="KW-0249">Electron transport</keyword>
<dbReference type="GO" id="GO:0005886">
    <property type="term" value="C:plasma membrane"/>
    <property type="evidence" value="ECO:0007669"/>
    <property type="project" value="UniProtKB-SubCell"/>
</dbReference>
<keyword evidence="24" id="KW-1185">Reference proteome</keyword>
<feature type="transmembrane region" description="Helical" evidence="21">
    <location>
        <begin position="87"/>
        <end position="111"/>
    </location>
</feature>
<proteinExistence type="inferred from homology"/>
<dbReference type="GO" id="GO:0042128">
    <property type="term" value="P:nitrate assimilation"/>
    <property type="evidence" value="ECO:0007669"/>
    <property type="project" value="UniProtKB-KW"/>
</dbReference>
<keyword evidence="5" id="KW-1003">Cell membrane</keyword>
<evidence type="ECO:0000256" key="7">
    <source>
        <dbReference type="ARBA" id="ARBA00022692"/>
    </source>
</evidence>
<keyword evidence="11 23" id="KW-0560">Oxidoreductase</keyword>
<evidence type="ECO:0000256" key="12">
    <source>
        <dbReference type="ARBA" id="ARBA00023004"/>
    </source>
</evidence>
<dbReference type="GO" id="GO:0046872">
    <property type="term" value="F:metal ion binding"/>
    <property type="evidence" value="ECO:0007669"/>
    <property type="project" value="UniProtKB-KW"/>
</dbReference>
<feature type="binding site" description="axial binding residue" evidence="20">
    <location>
        <position position="208"/>
    </location>
    <ligand>
        <name>heme b</name>
        <dbReference type="ChEBI" id="CHEBI:60344"/>
        <label>1</label>
    </ligand>
    <ligandPart>
        <name>Fe</name>
        <dbReference type="ChEBI" id="CHEBI:18248"/>
    </ligandPart>
</feature>
<gene>
    <name evidence="23" type="primary">narI</name>
    <name evidence="23" type="ORF">L1O03_07085</name>
</gene>
<dbReference type="GO" id="GO:0009325">
    <property type="term" value="C:nitrate reductase complex"/>
    <property type="evidence" value="ECO:0007669"/>
    <property type="project" value="InterPro"/>
</dbReference>
<evidence type="ECO:0000256" key="17">
    <source>
        <dbReference type="ARBA" id="ARBA00061196"/>
    </source>
</evidence>
<keyword evidence="7 21" id="KW-0812">Transmembrane</keyword>
<evidence type="ECO:0000256" key="21">
    <source>
        <dbReference type="SAM" id="Phobius"/>
    </source>
</evidence>
<keyword evidence="8" id="KW-0479">Metal-binding</keyword>
<evidence type="ECO:0000256" key="20">
    <source>
        <dbReference type="PIRSR" id="PIRSR603816-1"/>
    </source>
</evidence>
<keyword evidence="4" id="KW-0813">Transport</keyword>
<evidence type="ECO:0000256" key="6">
    <source>
        <dbReference type="ARBA" id="ARBA00022617"/>
    </source>
</evidence>
<dbReference type="GO" id="GO:0020037">
    <property type="term" value="F:heme binding"/>
    <property type="evidence" value="ECO:0007669"/>
    <property type="project" value="TreeGrafter"/>
</dbReference>
<evidence type="ECO:0000256" key="5">
    <source>
        <dbReference type="ARBA" id="ARBA00022475"/>
    </source>
</evidence>
<feature type="domain" description="NarG-like" evidence="22">
    <location>
        <begin position="6"/>
        <end position="227"/>
    </location>
</feature>
<sequence>MSPHDLFLWVAFPWLAVAAFIVGLVWRWRTDQFGWTTHSSQIYESRLLRLSSPLFHWGMVFVILGHVMGLAFPKSWTRAVGISDHAYHLIATIPGTIAGTAAILGLIGLLYRRVVNRTVFLATSVSDKIMYALLSLTMVAGFVATVSTQVFGGPHGYDYRATISPWLRQLFIFNAQPELMSDVPWQFKVHVLCGFLLLAVWPFTRLVHAFSAPVGYLTRPYVVYRSRDPQGTSSRRPRYDVAWEPVRSHHKEIHRAASPRTHEELR</sequence>
<dbReference type="NCBIfam" id="TIGR00351">
    <property type="entry name" value="narI"/>
    <property type="match status" value="1"/>
</dbReference>
<comment type="cofactor">
    <cofactor evidence="1">
        <name>Mo-bis(molybdopterin guanine dinucleotide)</name>
        <dbReference type="ChEBI" id="CHEBI:60539"/>
    </cofactor>
</comment>
<accession>A0A9X1QPU5</accession>
<feature type="binding site" description="axial binding residue" evidence="20">
    <location>
        <position position="190"/>
    </location>
    <ligand>
        <name>heme b</name>
        <dbReference type="ChEBI" id="CHEBI:60344"/>
        <label>1</label>
    </ligand>
    <ligandPart>
        <name>Fe</name>
        <dbReference type="ChEBI" id="CHEBI:18248"/>
    </ligandPart>
</feature>
<keyword evidence="12 20" id="KW-0408">Iron</keyword>
<dbReference type="InterPro" id="IPR036197">
    <property type="entry name" value="NarG-like_sf"/>
</dbReference>
<name>A0A9X1QPU5_9CORY</name>
<evidence type="ECO:0000256" key="4">
    <source>
        <dbReference type="ARBA" id="ARBA00022448"/>
    </source>
</evidence>
<evidence type="ECO:0000256" key="9">
    <source>
        <dbReference type="ARBA" id="ARBA00022982"/>
    </source>
</evidence>
<evidence type="ECO:0000256" key="18">
    <source>
        <dbReference type="ARBA" id="ARBA00061480"/>
    </source>
</evidence>
<evidence type="ECO:0000256" key="3">
    <source>
        <dbReference type="ARBA" id="ARBA00004651"/>
    </source>
</evidence>
<feature type="binding site" description="axial binding residue" evidence="20">
    <location>
        <position position="56"/>
    </location>
    <ligand>
        <name>heme b</name>
        <dbReference type="ChEBI" id="CHEBI:60344"/>
        <label>1</label>
    </ligand>
    <ligandPart>
        <name>Fe</name>
        <dbReference type="ChEBI" id="CHEBI:18248"/>
    </ligandPart>
</feature>
<dbReference type="Pfam" id="PF02665">
    <property type="entry name" value="Nitrate_red_gam"/>
    <property type="match status" value="1"/>
</dbReference>
<comment type="similarity">
    <text evidence="16">In the central section; belongs to the NarJ/NarW family.</text>
</comment>
<dbReference type="AlphaFoldDB" id="A0A9X1QPU5"/>
<comment type="function">
    <text evidence="15">Does not seem to have nitrate reductase activity.</text>
</comment>